<keyword evidence="9" id="KW-0695">RNA-directed DNA polymerase</keyword>
<dbReference type="GO" id="GO:0004190">
    <property type="term" value="F:aspartic-type endopeptidase activity"/>
    <property type="evidence" value="ECO:0007669"/>
    <property type="project" value="InterPro"/>
</dbReference>
<keyword evidence="2" id="KW-0808">Transferase</keyword>
<dbReference type="PROSITE" id="PS50994">
    <property type="entry name" value="INTEGRASE"/>
    <property type="match status" value="1"/>
</dbReference>
<dbReference type="KEGG" id="bbif:117214888"/>
<sequence>MISSYYFTDGVCKFDFTMNKVKRDNDKIVCGKTGYLNVIQCVKKVFVVILCLWENSLSNRGFTPSSGKNNTLTLRELTGEGAAEAMEALRFVALVDTGSDLTFIRSDEYARLGSPPLGKCTLKFDGVGSAGNETWGEFTKSDKPVVRRPRRLAPSEKKEVDELMELWTNEGTIKPSNSEYASPIVVVRKKDGSIRVCVDFRELNELIECPHFPLPLIDDILDALQGTQFFTTLDLKNGFFHVCLDKDSRKYTSFVTPSGQYEFLKLPFGLKISPIVFQKYISMIFKELVGKGIVIVYMDDIIILAKNLEEAWERLQMVIELAEQYGLIINWGKCRFLQQEIEYLGYIVSKNTIRPSTHKTRAVANFPKPTSVKKVQSFLGLTGYFRKFIRGYAKIAKPLTDLLKKEVKFQFGDREVEAFEILKTALVNEPVLKLYRMGAETELHTDASAEGYGAILMQLDLDDGKFHPVYFASGKTTLAEAKYTSYELEVLAIVKALNKFRIYLLECKDDVLIVVPKAMQVQVVRQAHERGHFGVTKTEAIVKKDFWFKGLREKVEHVVSNCLDCILAERKLGKQEGYLNPLDKGDTPLDTYHIDHAGPMTATKKRYAHIFVVVDAFTKFTWLYPTRSTDTADVIDRLKKQAAVFGNPRRIISDRGTAFTSNAFQEYCEEENIKHLLVTTGAPRGNGQVERVNRTLIPLLSKLTAPKPDDWYKHVDQVQKYLNFTLNRSTGKTPFQLLVGVEMQTKEDPQIRKLVEEEWVVENCCYSRGKSEALQQKKKRCETVPKWRVGGHKENAVWPRIKTGRKIFGSVPDSASNAE</sequence>
<dbReference type="RefSeq" id="XP_033317150.1">
    <property type="nucleotide sequence ID" value="XM_033461259.1"/>
</dbReference>
<dbReference type="FunFam" id="3.30.70.270:FF:000026">
    <property type="entry name" value="Transposon Ty3-G Gag-Pol polyprotein"/>
    <property type="match status" value="1"/>
</dbReference>
<dbReference type="GO" id="GO:0006508">
    <property type="term" value="P:proteolysis"/>
    <property type="evidence" value="ECO:0007669"/>
    <property type="project" value="InterPro"/>
</dbReference>
<evidence type="ECO:0000256" key="6">
    <source>
        <dbReference type="ARBA" id="ARBA00022801"/>
    </source>
</evidence>
<dbReference type="CDD" id="cd01647">
    <property type="entry name" value="RT_LTR"/>
    <property type="match status" value="1"/>
</dbReference>
<dbReference type="InterPro" id="IPR043502">
    <property type="entry name" value="DNA/RNA_pol_sf"/>
</dbReference>
<dbReference type="GO" id="GO:0015074">
    <property type="term" value="P:DNA integration"/>
    <property type="evidence" value="ECO:0007669"/>
    <property type="project" value="UniProtKB-KW"/>
</dbReference>
<organism evidence="14 15">
    <name type="scientific">Bombus bifarius</name>
    <dbReference type="NCBI Taxonomy" id="103933"/>
    <lineage>
        <taxon>Eukaryota</taxon>
        <taxon>Metazoa</taxon>
        <taxon>Ecdysozoa</taxon>
        <taxon>Arthropoda</taxon>
        <taxon>Hexapoda</taxon>
        <taxon>Insecta</taxon>
        <taxon>Pterygota</taxon>
        <taxon>Neoptera</taxon>
        <taxon>Endopterygota</taxon>
        <taxon>Hymenoptera</taxon>
        <taxon>Apocrita</taxon>
        <taxon>Aculeata</taxon>
        <taxon>Apoidea</taxon>
        <taxon>Anthophila</taxon>
        <taxon>Apidae</taxon>
        <taxon>Bombus</taxon>
        <taxon>Pyrobombus</taxon>
    </lineage>
</organism>
<evidence type="ECO:0000313" key="15">
    <source>
        <dbReference type="RefSeq" id="XP_033317150.1"/>
    </source>
</evidence>
<keyword evidence="14" id="KW-1185">Reference proteome</keyword>
<dbReference type="Gene3D" id="3.30.70.270">
    <property type="match status" value="2"/>
</dbReference>
<dbReference type="SUPFAM" id="SSF53098">
    <property type="entry name" value="Ribonuclease H-like"/>
    <property type="match status" value="1"/>
</dbReference>
<keyword evidence="3" id="KW-0548">Nucleotidyltransferase</keyword>
<dbReference type="PANTHER" id="PTHR37984">
    <property type="entry name" value="PROTEIN CBG26694"/>
    <property type="match status" value="1"/>
</dbReference>
<dbReference type="InterPro" id="IPR001584">
    <property type="entry name" value="Integrase_cat-core"/>
</dbReference>
<dbReference type="InterPro" id="IPR001969">
    <property type="entry name" value="Aspartic_peptidase_AS"/>
</dbReference>
<feature type="domain" description="Peptidase A2" evidence="11">
    <location>
        <begin position="91"/>
        <end position="129"/>
    </location>
</feature>
<dbReference type="InterPro" id="IPR041588">
    <property type="entry name" value="Integrase_H2C2"/>
</dbReference>
<dbReference type="GeneID" id="117214888"/>
<evidence type="ECO:0000256" key="1">
    <source>
        <dbReference type="ARBA" id="ARBA00012493"/>
    </source>
</evidence>
<evidence type="ECO:0000313" key="14">
    <source>
        <dbReference type="Proteomes" id="UP000515164"/>
    </source>
</evidence>
<dbReference type="PROSITE" id="PS50175">
    <property type="entry name" value="ASP_PROT_RETROV"/>
    <property type="match status" value="1"/>
</dbReference>
<dbReference type="Pfam" id="PF17921">
    <property type="entry name" value="Integrase_H2C2"/>
    <property type="match status" value="1"/>
</dbReference>
<dbReference type="Proteomes" id="UP000515164">
    <property type="component" value="Unplaced"/>
</dbReference>
<keyword evidence="5" id="KW-0255">Endonuclease</keyword>
<dbReference type="PROSITE" id="PS00141">
    <property type="entry name" value="ASP_PROTEASE"/>
    <property type="match status" value="1"/>
</dbReference>
<dbReference type="SUPFAM" id="SSF56672">
    <property type="entry name" value="DNA/RNA polymerases"/>
    <property type="match status" value="1"/>
</dbReference>
<feature type="domain" description="Integrase catalytic" evidence="13">
    <location>
        <begin position="584"/>
        <end position="742"/>
    </location>
</feature>
<evidence type="ECO:0000259" key="12">
    <source>
        <dbReference type="PROSITE" id="PS50878"/>
    </source>
</evidence>
<dbReference type="EC" id="2.7.7.49" evidence="1"/>
<reference evidence="15" key="1">
    <citation type="submission" date="2025-08" db="UniProtKB">
        <authorList>
            <consortium name="RefSeq"/>
        </authorList>
    </citation>
    <scope>IDENTIFICATION</scope>
    <source>
        <tissue evidence="15">Muscle</tissue>
    </source>
</reference>
<dbReference type="Gene3D" id="3.10.10.10">
    <property type="entry name" value="HIV Type 1 Reverse Transcriptase, subunit A, domain 1"/>
    <property type="match status" value="1"/>
</dbReference>
<dbReference type="Pfam" id="PF00078">
    <property type="entry name" value="RVT_1"/>
    <property type="match status" value="1"/>
</dbReference>
<dbReference type="InterPro" id="IPR036397">
    <property type="entry name" value="RNaseH_sf"/>
</dbReference>
<dbReference type="Pfam" id="PF17919">
    <property type="entry name" value="RT_RNaseH_2"/>
    <property type="match status" value="1"/>
</dbReference>
<dbReference type="PANTHER" id="PTHR37984:SF5">
    <property type="entry name" value="PROTEIN NYNRIN-LIKE"/>
    <property type="match status" value="1"/>
</dbReference>
<keyword evidence="8" id="KW-0229">DNA integration</keyword>
<evidence type="ECO:0000256" key="9">
    <source>
        <dbReference type="ARBA" id="ARBA00022918"/>
    </source>
</evidence>
<dbReference type="AlphaFoldDB" id="A0A6P8NRS7"/>
<dbReference type="InterPro" id="IPR050951">
    <property type="entry name" value="Retrovirus_Pol_polyprotein"/>
</dbReference>
<dbReference type="Pfam" id="PF00665">
    <property type="entry name" value="rve"/>
    <property type="match status" value="1"/>
</dbReference>
<evidence type="ECO:0000256" key="2">
    <source>
        <dbReference type="ARBA" id="ARBA00022679"/>
    </source>
</evidence>
<evidence type="ECO:0000259" key="13">
    <source>
        <dbReference type="PROSITE" id="PS50994"/>
    </source>
</evidence>
<keyword evidence="10" id="KW-0511">Multifunctional enzyme</keyword>
<dbReference type="GO" id="GO:0003964">
    <property type="term" value="F:RNA-directed DNA polymerase activity"/>
    <property type="evidence" value="ECO:0007669"/>
    <property type="project" value="UniProtKB-KW"/>
</dbReference>
<proteinExistence type="predicted"/>
<dbReference type="InterPro" id="IPR041577">
    <property type="entry name" value="RT_RNaseH_2"/>
</dbReference>
<keyword evidence="6" id="KW-0378">Hydrolase</keyword>
<protein>
    <recommendedName>
        <fullName evidence="1">RNA-directed DNA polymerase</fullName>
        <ecNumber evidence="1">2.7.7.49</ecNumber>
    </recommendedName>
</protein>
<keyword evidence="4" id="KW-0540">Nuclease</keyword>
<accession>A0A6P8NRS7</accession>
<gene>
    <name evidence="15" type="primary">LOC117214888</name>
</gene>
<keyword evidence="7" id="KW-0460">Magnesium</keyword>
<dbReference type="InterPro" id="IPR043128">
    <property type="entry name" value="Rev_trsase/Diguanyl_cyclase"/>
</dbReference>
<dbReference type="InterPro" id="IPR012337">
    <property type="entry name" value="RNaseH-like_sf"/>
</dbReference>
<evidence type="ECO:0000256" key="3">
    <source>
        <dbReference type="ARBA" id="ARBA00022695"/>
    </source>
</evidence>
<name>A0A6P8NRS7_9HYME</name>
<dbReference type="GO" id="GO:0042575">
    <property type="term" value="C:DNA polymerase complex"/>
    <property type="evidence" value="ECO:0007669"/>
    <property type="project" value="UniProtKB-ARBA"/>
</dbReference>
<dbReference type="PROSITE" id="PS50878">
    <property type="entry name" value="RT_POL"/>
    <property type="match status" value="1"/>
</dbReference>
<dbReference type="GO" id="GO:0003676">
    <property type="term" value="F:nucleic acid binding"/>
    <property type="evidence" value="ECO:0007669"/>
    <property type="project" value="InterPro"/>
</dbReference>
<evidence type="ECO:0000259" key="11">
    <source>
        <dbReference type="PROSITE" id="PS50175"/>
    </source>
</evidence>
<feature type="domain" description="Reverse transcriptase" evidence="12">
    <location>
        <begin position="168"/>
        <end position="348"/>
    </location>
</feature>
<evidence type="ECO:0000256" key="7">
    <source>
        <dbReference type="ARBA" id="ARBA00022842"/>
    </source>
</evidence>
<dbReference type="InterPro" id="IPR000477">
    <property type="entry name" value="RT_dom"/>
</dbReference>
<dbReference type="InterPro" id="IPR001995">
    <property type="entry name" value="Peptidase_A2_cat"/>
</dbReference>
<evidence type="ECO:0000256" key="10">
    <source>
        <dbReference type="ARBA" id="ARBA00023268"/>
    </source>
</evidence>
<evidence type="ECO:0000256" key="5">
    <source>
        <dbReference type="ARBA" id="ARBA00022759"/>
    </source>
</evidence>
<evidence type="ECO:0000256" key="4">
    <source>
        <dbReference type="ARBA" id="ARBA00022722"/>
    </source>
</evidence>
<dbReference type="GO" id="GO:0004519">
    <property type="term" value="F:endonuclease activity"/>
    <property type="evidence" value="ECO:0007669"/>
    <property type="project" value="UniProtKB-KW"/>
</dbReference>
<dbReference type="Gene3D" id="3.30.420.10">
    <property type="entry name" value="Ribonuclease H-like superfamily/Ribonuclease H"/>
    <property type="match status" value="1"/>
</dbReference>
<evidence type="ECO:0000256" key="8">
    <source>
        <dbReference type="ARBA" id="ARBA00022908"/>
    </source>
</evidence>
<dbReference type="Gene3D" id="1.10.340.70">
    <property type="match status" value="1"/>
</dbReference>